<proteinExistence type="predicted"/>
<accession>A0ACB0IQC0</accession>
<dbReference type="EMBL" id="CASHSV030000002">
    <property type="protein sequence ID" value="CAJ2634123.1"/>
    <property type="molecule type" value="Genomic_DNA"/>
</dbReference>
<organism evidence="1 2">
    <name type="scientific">Trifolium pratense</name>
    <name type="common">Red clover</name>
    <dbReference type="NCBI Taxonomy" id="57577"/>
    <lineage>
        <taxon>Eukaryota</taxon>
        <taxon>Viridiplantae</taxon>
        <taxon>Streptophyta</taxon>
        <taxon>Embryophyta</taxon>
        <taxon>Tracheophyta</taxon>
        <taxon>Spermatophyta</taxon>
        <taxon>Magnoliopsida</taxon>
        <taxon>eudicotyledons</taxon>
        <taxon>Gunneridae</taxon>
        <taxon>Pentapetalae</taxon>
        <taxon>rosids</taxon>
        <taxon>fabids</taxon>
        <taxon>Fabales</taxon>
        <taxon>Fabaceae</taxon>
        <taxon>Papilionoideae</taxon>
        <taxon>50 kb inversion clade</taxon>
        <taxon>NPAAA clade</taxon>
        <taxon>Hologalegina</taxon>
        <taxon>IRL clade</taxon>
        <taxon>Trifolieae</taxon>
        <taxon>Trifolium</taxon>
    </lineage>
</organism>
<name>A0ACB0IQC0_TRIPR</name>
<keyword evidence="2" id="KW-1185">Reference proteome</keyword>
<dbReference type="Proteomes" id="UP001177021">
    <property type="component" value="Unassembled WGS sequence"/>
</dbReference>
<evidence type="ECO:0000313" key="2">
    <source>
        <dbReference type="Proteomes" id="UP001177021"/>
    </source>
</evidence>
<sequence>MFAANPEFTTVPETHPRSVSMHCLACLPVTPNTQLSQNSKSPPKQQLSPNNNTTIHNHISFLCKHVRIKEAINTLSHLQHNNIGPNIYGELLQGCVYARDLNLGLQIHAHIIKKGSFFTTNEFIESKLVILYAKCGVTDAAFHLFRNVVKNQNLFSWAAILGLQARTGFSKEALLSYVEMMEKGFCPDNFVVPNALKACGALKWVGFGKGVHGYVVKMNDFDDCVYVATSLVDMYGKCGAFEDAEKVFDYMPEKSVIAWNSMIAAYAQSGMNMQAVGLFKKMRFQGVEPTEVTLSAFFSACANLKVAIEEGKHGHTLAVKMGFELGNILGSSILNFYSKVGLIEEAELVFRNIMVLKDEVTWNLMISSYVQFGMFEKALQMCSWMREKNMRFDCVTLSSLLAIAADTRDVELGKKLHGFCIRNEFDSDVVVLSGVVDMYAKCGIMDCARGVFCSAKKKDIVLWNTMLAACAENGLSGEALKLFFQMQLESVPPNVVSWNSLIFGFFRNGQVVEAQEMFSEMQSSGVTPNLITWTTMISGLARNGLGYEANTVFRQMQDAGVKPNSLSMTSALSACTDMALLNYGKAFHGYVMKNFMSFSLQITTSIIDMYAKCGNLDHAKCVFILCSTKELPVYNAMISAYASHGKSAEALTLFKEMAKEGIVPDHITFTSVLSACSHGRLLKEGLELFKYMVSELQMKPTEEHYGCLVKLLANNGQLDEALKIILTMPSPPDAHILGSLLAACGQNHETELADYIGKWLLKLEPNNPGNYVALSNVYASLGKWDKVSNIRGFMKEKGLKKIPGCSWIEVGQELRVFIASDKSHPEKEEIYMILDLLGFDMYYAKSNTLYSSPCNTIDLTSLKEFQM</sequence>
<reference evidence="1" key="1">
    <citation type="submission" date="2023-10" db="EMBL/GenBank/DDBJ databases">
        <authorList>
            <person name="Rodriguez Cubillos JULIANA M."/>
            <person name="De Vega J."/>
        </authorList>
    </citation>
    <scope>NUCLEOTIDE SEQUENCE</scope>
</reference>
<gene>
    <name evidence="1" type="ORF">MILVUS5_LOCUS5102</name>
</gene>
<evidence type="ECO:0000313" key="1">
    <source>
        <dbReference type="EMBL" id="CAJ2634123.1"/>
    </source>
</evidence>
<protein>
    <submittedName>
        <fullName evidence="1">Uncharacterized protein</fullName>
    </submittedName>
</protein>
<comment type="caution">
    <text evidence="1">The sequence shown here is derived from an EMBL/GenBank/DDBJ whole genome shotgun (WGS) entry which is preliminary data.</text>
</comment>